<organism evidence="4 5">
    <name type="scientific">Flavimaricola marinus</name>
    <dbReference type="NCBI Taxonomy" id="1819565"/>
    <lineage>
        <taxon>Bacteria</taxon>
        <taxon>Pseudomonadati</taxon>
        <taxon>Pseudomonadota</taxon>
        <taxon>Alphaproteobacteria</taxon>
        <taxon>Rhodobacterales</taxon>
        <taxon>Paracoccaceae</taxon>
        <taxon>Flavimaricola</taxon>
    </lineage>
</organism>
<dbReference type="RefSeq" id="WP_093990944.1">
    <property type="nucleotide sequence ID" value="NZ_FXZK01000001.1"/>
</dbReference>
<dbReference type="InterPro" id="IPR036249">
    <property type="entry name" value="Thioredoxin-like_sf"/>
</dbReference>
<dbReference type="EMBL" id="FXZK01000001">
    <property type="protein sequence ID" value="SMY06811.1"/>
    <property type="molecule type" value="Genomic_DNA"/>
</dbReference>
<dbReference type="AlphaFoldDB" id="A0A238LB34"/>
<dbReference type="GO" id="GO:0015036">
    <property type="term" value="F:disulfide oxidoreductase activity"/>
    <property type="evidence" value="ECO:0007669"/>
    <property type="project" value="UniProtKB-ARBA"/>
</dbReference>
<dbReference type="Gene3D" id="3.40.30.10">
    <property type="entry name" value="Glutaredoxin"/>
    <property type="match status" value="1"/>
</dbReference>
<evidence type="ECO:0000256" key="2">
    <source>
        <dbReference type="SAM" id="SignalP"/>
    </source>
</evidence>
<feature type="signal peptide" evidence="2">
    <location>
        <begin position="1"/>
        <end position="22"/>
    </location>
</feature>
<dbReference type="InterPro" id="IPR050553">
    <property type="entry name" value="Thioredoxin_ResA/DsbE_sf"/>
</dbReference>
<evidence type="ECO:0000256" key="1">
    <source>
        <dbReference type="ARBA" id="ARBA00023284"/>
    </source>
</evidence>
<evidence type="ECO:0000259" key="3">
    <source>
        <dbReference type="PROSITE" id="PS51352"/>
    </source>
</evidence>
<dbReference type="CDD" id="cd02966">
    <property type="entry name" value="TlpA_like_family"/>
    <property type="match status" value="1"/>
</dbReference>
<name>A0A238LB34_9RHOB</name>
<dbReference type="InterPro" id="IPR000866">
    <property type="entry name" value="AhpC/TSA"/>
</dbReference>
<evidence type="ECO:0000313" key="5">
    <source>
        <dbReference type="Proteomes" id="UP000201613"/>
    </source>
</evidence>
<evidence type="ECO:0000313" key="4">
    <source>
        <dbReference type="EMBL" id="SMY06811.1"/>
    </source>
</evidence>
<accession>A0A238LB34</accession>
<keyword evidence="2" id="KW-0732">Signal</keyword>
<dbReference type="OrthoDB" id="9799347at2"/>
<gene>
    <name evidence="4" type="primary">tlpA</name>
    <name evidence="4" type="ORF">LOM8899_00941</name>
</gene>
<dbReference type="InterPro" id="IPR013766">
    <property type="entry name" value="Thioredoxin_domain"/>
</dbReference>
<dbReference type="Proteomes" id="UP000201613">
    <property type="component" value="Unassembled WGS sequence"/>
</dbReference>
<keyword evidence="5" id="KW-1185">Reference proteome</keyword>
<dbReference type="PANTHER" id="PTHR42852:SF18">
    <property type="entry name" value="CHROMOSOME UNDETERMINED SCAFFOLD_47, WHOLE GENOME SHOTGUN SEQUENCE"/>
    <property type="match status" value="1"/>
</dbReference>
<dbReference type="SUPFAM" id="SSF52833">
    <property type="entry name" value="Thioredoxin-like"/>
    <property type="match status" value="1"/>
</dbReference>
<dbReference type="GO" id="GO:0016209">
    <property type="term" value="F:antioxidant activity"/>
    <property type="evidence" value="ECO:0007669"/>
    <property type="project" value="InterPro"/>
</dbReference>
<dbReference type="PANTHER" id="PTHR42852">
    <property type="entry name" value="THIOL:DISULFIDE INTERCHANGE PROTEIN DSBE"/>
    <property type="match status" value="1"/>
</dbReference>
<feature type="domain" description="Thioredoxin" evidence="3">
    <location>
        <begin position="39"/>
        <end position="181"/>
    </location>
</feature>
<sequence length="183" mass="19946">MRNIVFAALYTALAGLANPAVAQDLDGLRTGDMRKLIVHSELARGSDVEFTGEDGSTMTMADYEGKWVVLNFWATWCAPCRVEMPHLSQLQTDFGGDDFEVVTIATGRNQPQAMQAFLDEIGVDNLPLHTDPRQALARDFGVLGLPVTVILTPDGQEFARLQGEADWSAPEAYAVFEALLASD</sequence>
<dbReference type="Pfam" id="PF00578">
    <property type="entry name" value="AhpC-TSA"/>
    <property type="match status" value="1"/>
</dbReference>
<proteinExistence type="predicted"/>
<dbReference type="PROSITE" id="PS51352">
    <property type="entry name" value="THIOREDOXIN_2"/>
    <property type="match status" value="1"/>
</dbReference>
<reference evidence="4 5" key="1">
    <citation type="submission" date="2017-05" db="EMBL/GenBank/DDBJ databases">
        <authorList>
            <person name="Song R."/>
            <person name="Chenine A.L."/>
            <person name="Ruprecht R.M."/>
        </authorList>
    </citation>
    <scope>NUCLEOTIDE SEQUENCE [LARGE SCALE GENOMIC DNA]</scope>
    <source>
        <strain evidence="4 5">CECT 8899</strain>
    </source>
</reference>
<dbReference type="PROSITE" id="PS00194">
    <property type="entry name" value="THIOREDOXIN_1"/>
    <property type="match status" value="1"/>
</dbReference>
<keyword evidence="1" id="KW-0676">Redox-active center</keyword>
<dbReference type="InterPro" id="IPR017937">
    <property type="entry name" value="Thioredoxin_CS"/>
</dbReference>
<protein>
    <submittedName>
        <fullName evidence="4">Thiol:disulfide interchange protein TlpA</fullName>
    </submittedName>
</protein>
<feature type="chain" id="PRO_5013371392" evidence="2">
    <location>
        <begin position="23"/>
        <end position="183"/>
    </location>
</feature>